<name>A0A089VIG2_CERBC</name>
<dbReference type="SUPFAM" id="SSF46561">
    <property type="entry name" value="Ribosomal protein L29 (L29p)"/>
    <property type="match status" value="1"/>
</dbReference>
<dbReference type="NCBIfam" id="TIGR00012">
    <property type="entry name" value="L29"/>
    <property type="match status" value="1"/>
</dbReference>
<dbReference type="AlphaFoldDB" id="A0A089VIG2"/>
<organism evidence="6">
    <name type="scientific">Cerataulina bicornis</name>
    <name type="common">Diatom</name>
    <name type="synonym">Cerataulina daemon</name>
    <dbReference type="NCBI Taxonomy" id="1527800"/>
    <lineage>
        <taxon>Eukaryota</taxon>
        <taxon>Sar</taxon>
        <taxon>Stramenopiles</taxon>
        <taxon>Ochrophyta</taxon>
        <taxon>Bacillariophyta</taxon>
        <taxon>Mediophyceae</taxon>
        <taxon>Biddulphiophycidae</taxon>
        <taxon>Hemiaulales</taxon>
        <taxon>Hemiaulaceae</taxon>
        <taxon>Cerataulina</taxon>
    </lineage>
</organism>
<gene>
    <name evidence="5 6" type="primary">rpl29</name>
</gene>
<dbReference type="InterPro" id="IPR001854">
    <property type="entry name" value="Ribosomal_uL29"/>
</dbReference>
<dbReference type="RefSeq" id="YP_009093378.1">
    <property type="nucleotide sequence ID" value="NC_025313.1"/>
</dbReference>
<dbReference type="PANTHER" id="PTHR10916:SF0">
    <property type="entry name" value="LARGE RIBOSOMAL SUBUNIT PROTEIN UL29C"/>
    <property type="match status" value="1"/>
</dbReference>
<evidence type="ECO:0000256" key="2">
    <source>
        <dbReference type="ARBA" id="ARBA00022980"/>
    </source>
</evidence>
<evidence type="ECO:0000256" key="3">
    <source>
        <dbReference type="ARBA" id="ARBA00023274"/>
    </source>
</evidence>
<dbReference type="GO" id="GO:0022625">
    <property type="term" value="C:cytosolic large ribosomal subunit"/>
    <property type="evidence" value="ECO:0007669"/>
    <property type="project" value="TreeGrafter"/>
</dbReference>
<keyword evidence="3 5" id="KW-0687">Ribonucleoprotein</keyword>
<dbReference type="InterPro" id="IPR036049">
    <property type="entry name" value="Ribosomal_uL29_sf"/>
</dbReference>
<keyword evidence="6" id="KW-0934">Plastid</keyword>
<comment type="subcellular location">
    <subcellularLocation>
        <location evidence="5">Plastid</location>
        <location evidence="5">Chloroplast</location>
    </subcellularLocation>
</comment>
<proteinExistence type="inferred from homology"/>
<dbReference type="GO" id="GO:0003735">
    <property type="term" value="F:structural constituent of ribosome"/>
    <property type="evidence" value="ECO:0007669"/>
    <property type="project" value="InterPro"/>
</dbReference>
<keyword evidence="2 5" id="KW-0689">Ribosomal protein</keyword>
<dbReference type="HAMAP" id="MF_00374">
    <property type="entry name" value="Ribosomal_uL29"/>
    <property type="match status" value="1"/>
</dbReference>
<evidence type="ECO:0000256" key="4">
    <source>
        <dbReference type="ARBA" id="ARBA00040028"/>
    </source>
</evidence>
<geneLocation type="chloroplast" evidence="6"/>
<dbReference type="GeneID" id="20834127"/>
<dbReference type="Gene3D" id="1.10.287.310">
    <property type="match status" value="1"/>
</dbReference>
<sequence>MSLPQFNDVKVLSNTEISEAIIQAEKDLFNLRFKKATRQPFKSHEIKHTKRRLAQLKTVLTLRLDALEQKNTNVVSNLMKKQNYMTGNF</sequence>
<protein>
    <recommendedName>
        <fullName evidence="4 5">Large ribosomal subunit protein uL29c</fullName>
    </recommendedName>
</protein>
<dbReference type="PROSITE" id="PS00579">
    <property type="entry name" value="RIBOSOMAL_L29"/>
    <property type="match status" value="1"/>
</dbReference>
<reference evidence="6" key="1">
    <citation type="journal article" date="2014" name="PLoS ONE">
        <title>Conserved gene order and expanded inverted repeats characterize plastid genomes of Thalassiosirales.</title>
        <authorList>
            <person name="Sabir J.S."/>
            <person name="Yu M."/>
            <person name="Ashworth M.P."/>
            <person name="Baeshen N.A."/>
            <person name="Baeshen M.N."/>
            <person name="Bahieldin A."/>
            <person name="Theriot E.C."/>
            <person name="Jansen R.K."/>
        </authorList>
    </citation>
    <scope>NUCLEOTIDE SEQUENCE</scope>
</reference>
<dbReference type="InterPro" id="IPR018254">
    <property type="entry name" value="Ribosomal_uL29_CS"/>
</dbReference>
<dbReference type="GO" id="GO:0009507">
    <property type="term" value="C:chloroplast"/>
    <property type="evidence" value="ECO:0007669"/>
    <property type="project" value="UniProtKB-SubCell"/>
</dbReference>
<dbReference type="CDD" id="cd00427">
    <property type="entry name" value="Ribosomal_L29_HIP"/>
    <property type="match status" value="1"/>
</dbReference>
<dbReference type="EMBL" id="KJ958484">
    <property type="protein sequence ID" value="AIR76051.1"/>
    <property type="molecule type" value="Genomic_DNA"/>
</dbReference>
<evidence type="ECO:0000256" key="5">
    <source>
        <dbReference type="HAMAP-Rule" id="MF_00374"/>
    </source>
</evidence>
<dbReference type="InterPro" id="IPR050063">
    <property type="entry name" value="Ribosomal_protein_uL29"/>
</dbReference>
<dbReference type="Pfam" id="PF00831">
    <property type="entry name" value="Ribosomal_L29"/>
    <property type="match status" value="1"/>
</dbReference>
<comment type="similarity">
    <text evidence="1 5">Belongs to the universal ribosomal protein uL29 family.</text>
</comment>
<evidence type="ECO:0000313" key="6">
    <source>
        <dbReference type="EMBL" id="AIR76051.1"/>
    </source>
</evidence>
<reference evidence="6" key="2">
    <citation type="submission" date="2014-06" db="EMBL/GenBank/DDBJ databases">
        <authorList>
            <person name="Sabir J.S.M."/>
            <person name="Yu M."/>
            <person name="Ashworth M.P."/>
            <person name="Baeshen N.A."/>
            <person name="Baeshen M.N."/>
            <person name="Bahieldin A."/>
            <person name="Theriot E.C."/>
            <person name="Jansen R.K."/>
        </authorList>
    </citation>
    <scope>NUCLEOTIDE SEQUENCE</scope>
</reference>
<evidence type="ECO:0000256" key="1">
    <source>
        <dbReference type="ARBA" id="ARBA00009254"/>
    </source>
</evidence>
<keyword evidence="6" id="KW-0150">Chloroplast</keyword>
<accession>A0A089VIG2</accession>
<dbReference type="PANTHER" id="PTHR10916">
    <property type="entry name" value="60S RIBOSOMAL PROTEIN L35/50S RIBOSOMAL PROTEIN L29"/>
    <property type="match status" value="1"/>
</dbReference>
<dbReference type="GO" id="GO:0006412">
    <property type="term" value="P:translation"/>
    <property type="evidence" value="ECO:0007669"/>
    <property type="project" value="UniProtKB-UniRule"/>
</dbReference>